<dbReference type="EMBL" id="CP051682">
    <property type="protein sequence ID" value="QJD94551.1"/>
    <property type="molecule type" value="Genomic_DNA"/>
</dbReference>
<feature type="transmembrane region" description="Helical" evidence="5">
    <location>
        <begin position="12"/>
        <end position="29"/>
    </location>
</feature>
<evidence type="ECO:0000256" key="2">
    <source>
        <dbReference type="ARBA" id="ARBA00022692"/>
    </source>
</evidence>
<evidence type="ECO:0000256" key="3">
    <source>
        <dbReference type="ARBA" id="ARBA00022989"/>
    </source>
</evidence>
<protein>
    <submittedName>
        <fullName evidence="6">Amino acid permease</fullName>
    </submittedName>
</protein>
<feature type="transmembrane region" description="Helical" evidence="5">
    <location>
        <begin position="129"/>
        <end position="146"/>
    </location>
</feature>
<feature type="transmembrane region" description="Helical" evidence="5">
    <location>
        <begin position="352"/>
        <end position="371"/>
    </location>
</feature>
<feature type="transmembrane region" description="Helical" evidence="5">
    <location>
        <begin position="391"/>
        <end position="408"/>
    </location>
</feature>
<dbReference type="Pfam" id="PF13520">
    <property type="entry name" value="AA_permease_2"/>
    <property type="match status" value="1"/>
</dbReference>
<reference evidence="6 7" key="1">
    <citation type="submission" date="2020-04" db="EMBL/GenBank/DDBJ databases">
        <title>Genome sequencing of novel species.</title>
        <authorList>
            <person name="Heo J."/>
            <person name="Kim S.-J."/>
            <person name="Kim J.-S."/>
            <person name="Hong S.-B."/>
            <person name="Kwon S.-W."/>
        </authorList>
    </citation>
    <scope>NUCLEOTIDE SEQUENCE [LARGE SCALE GENOMIC DNA]</scope>
    <source>
        <strain evidence="6 7">F39-2</strain>
    </source>
</reference>
<accession>A0A7L5DV17</accession>
<proteinExistence type="predicted"/>
<feature type="transmembrane region" description="Helical" evidence="5">
    <location>
        <begin position="228"/>
        <end position="248"/>
    </location>
</feature>
<keyword evidence="2 5" id="KW-0812">Transmembrane</keyword>
<feature type="transmembrane region" description="Helical" evidence="5">
    <location>
        <begin position="327"/>
        <end position="346"/>
    </location>
</feature>
<feature type="transmembrane region" description="Helical" evidence="5">
    <location>
        <begin position="184"/>
        <end position="208"/>
    </location>
</feature>
<sequence length="447" mass="49022">MSIKPKLSRFDLTMIVISLIIGTGIFKSPGEVAIRAGSTPLFFTAWVFGGLITLCGALTFAEIGARYPNTGGFYKLFSYCYHPAFAFMINWIAIISTTASVAAVALIGAEYINPMLLPASLQNETGTKITTIAMVIIVYLINFLGIKMSARAQNLLTLFKIGMIAMLCMAVFKNNAPSQALPVIIQASNPLSSFGLSLVAVFFTYTGYQQTINFGGDIVDAKRNIPKAILMGIAVVIAVYLAVNFAYYQVLGMIGLQQNTALAAKMAAVLFGGVGAKVTSVLMFISVLAYVNVNMMAIPRVYYAMAEDGMLPNIFKRVNPRTQVQEFGMTFLAASILVILFFVSSFSQMLNYSMFFETISLSTAAMAIFILRKRTKHLNNTGIYTIKWYPFVPLLFIIVYWFVTLSIFVANPMGALYCLGAFAAGLLIYYLTKWSKDRKGNPAEINL</sequence>
<feature type="transmembrane region" description="Helical" evidence="5">
    <location>
        <begin position="84"/>
        <end position="109"/>
    </location>
</feature>
<keyword evidence="7" id="KW-1185">Reference proteome</keyword>
<evidence type="ECO:0000313" key="6">
    <source>
        <dbReference type="EMBL" id="QJD94551.1"/>
    </source>
</evidence>
<gene>
    <name evidence="6" type="ORF">HH214_01010</name>
</gene>
<dbReference type="InterPro" id="IPR050598">
    <property type="entry name" value="AminoAcid_Transporter"/>
</dbReference>
<dbReference type="GO" id="GO:0016020">
    <property type="term" value="C:membrane"/>
    <property type="evidence" value="ECO:0007669"/>
    <property type="project" value="UniProtKB-SubCell"/>
</dbReference>
<evidence type="ECO:0000313" key="7">
    <source>
        <dbReference type="Proteomes" id="UP000503278"/>
    </source>
</evidence>
<dbReference type="GO" id="GO:0015179">
    <property type="term" value="F:L-amino acid transmembrane transporter activity"/>
    <property type="evidence" value="ECO:0007669"/>
    <property type="project" value="TreeGrafter"/>
</dbReference>
<feature type="transmembrane region" description="Helical" evidence="5">
    <location>
        <begin position="414"/>
        <end position="432"/>
    </location>
</feature>
<feature type="transmembrane region" description="Helical" evidence="5">
    <location>
        <begin position="41"/>
        <end position="63"/>
    </location>
</feature>
<feature type="transmembrane region" description="Helical" evidence="5">
    <location>
        <begin position="268"/>
        <end position="291"/>
    </location>
</feature>
<name>A0A7L5DV17_9SPHI</name>
<dbReference type="AlphaFoldDB" id="A0A7L5DV17"/>
<dbReference type="RefSeq" id="WP_169605569.1">
    <property type="nucleotide sequence ID" value="NZ_CP051682.1"/>
</dbReference>
<dbReference type="PANTHER" id="PTHR11785:SF512">
    <property type="entry name" value="SOBREMESA, ISOFORM B"/>
    <property type="match status" value="1"/>
</dbReference>
<evidence type="ECO:0000256" key="1">
    <source>
        <dbReference type="ARBA" id="ARBA00004141"/>
    </source>
</evidence>
<dbReference type="PIRSF" id="PIRSF006060">
    <property type="entry name" value="AA_transporter"/>
    <property type="match status" value="1"/>
</dbReference>
<dbReference type="PANTHER" id="PTHR11785">
    <property type="entry name" value="AMINO ACID TRANSPORTER"/>
    <property type="match status" value="1"/>
</dbReference>
<feature type="transmembrane region" description="Helical" evidence="5">
    <location>
        <begin position="155"/>
        <end position="172"/>
    </location>
</feature>
<dbReference type="Proteomes" id="UP000503278">
    <property type="component" value="Chromosome"/>
</dbReference>
<dbReference type="KEGG" id="mrob:HH214_01010"/>
<dbReference type="Gene3D" id="1.20.1740.10">
    <property type="entry name" value="Amino acid/polyamine transporter I"/>
    <property type="match status" value="1"/>
</dbReference>
<evidence type="ECO:0000256" key="4">
    <source>
        <dbReference type="ARBA" id="ARBA00023136"/>
    </source>
</evidence>
<organism evidence="6 7">
    <name type="scientific">Mucilaginibacter robiniae</name>
    <dbReference type="NCBI Taxonomy" id="2728022"/>
    <lineage>
        <taxon>Bacteria</taxon>
        <taxon>Pseudomonadati</taxon>
        <taxon>Bacteroidota</taxon>
        <taxon>Sphingobacteriia</taxon>
        <taxon>Sphingobacteriales</taxon>
        <taxon>Sphingobacteriaceae</taxon>
        <taxon>Mucilaginibacter</taxon>
    </lineage>
</organism>
<comment type="subcellular location">
    <subcellularLocation>
        <location evidence="1">Membrane</location>
        <topology evidence="1">Multi-pass membrane protein</topology>
    </subcellularLocation>
</comment>
<evidence type="ECO:0000256" key="5">
    <source>
        <dbReference type="SAM" id="Phobius"/>
    </source>
</evidence>
<keyword evidence="4 5" id="KW-0472">Membrane</keyword>
<keyword evidence="3 5" id="KW-1133">Transmembrane helix</keyword>
<dbReference type="InterPro" id="IPR002293">
    <property type="entry name" value="AA/rel_permease1"/>
</dbReference>